<gene>
    <name evidence="2" type="ORF">AVEN_41301_1</name>
</gene>
<proteinExistence type="predicted"/>
<reference evidence="2 3" key="1">
    <citation type="journal article" date="2019" name="Sci. Rep.">
        <title>Orb-weaving spider Araneus ventricosus genome elucidates the spidroin gene catalogue.</title>
        <authorList>
            <person name="Kono N."/>
            <person name="Nakamura H."/>
            <person name="Ohtoshi R."/>
            <person name="Moran D.A.P."/>
            <person name="Shinohara A."/>
            <person name="Yoshida Y."/>
            <person name="Fujiwara M."/>
            <person name="Mori M."/>
            <person name="Tomita M."/>
            <person name="Arakawa K."/>
        </authorList>
    </citation>
    <scope>NUCLEOTIDE SEQUENCE [LARGE SCALE GENOMIC DNA]</scope>
</reference>
<name>A0A4Y2T3F1_ARAVE</name>
<comment type="caution">
    <text evidence="2">The sequence shown here is derived from an EMBL/GenBank/DDBJ whole genome shotgun (WGS) entry which is preliminary data.</text>
</comment>
<protein>
    <submittedName>
        <fullName evidence="2">Uncharacterized protein</fullName>
    </submittedName>
</protein>
<organism evidence="2 3">
    <name type="scientific">Araneus ventricosus</name>
    <name type="common">Orbweaver spider</name>
    <name type="synonym">Epeira ventricosa</name>
    <dbReference type="NCBI Taxonomy" id="182803"/>
    <lineage>
        <taxon>Eukaryota</taxon>
        <taxon>Metazoa</taxon>
        <taxon>Ecdysozoa</taxon>
        <taxon>Arthropoda</taxon>
        <taxon>Chelicerata</taxon>
        <taxon>Arachnida</taxon>
        <taxon>Araneae</taxon>
        <taxon>Araneomorphae</taxon>
        <taxon>Entelegynae</taxon>
        <taxon>Araneoidea</taxon>
        <taxon>Araneidae</taxon>
        <taxon>Araneus</taxon>
    </lineage>
</organism>
<dbReference type="OrthoDB" id="6437707at2759"/>
<sequence>MGSNTRRRFENQCPITNPVLDKRRPKGKSAKGSTNRILEQSFLPPAIPTNYKLTTSTQPPDPSFSPKKSLKEEKDQRLSSSYRPISLLPTIGKVLEKLMTQMLTYHLESTNSLNDRQQREGKSLDTAINELLSEIQTARRDGKVCLSALY</sequence>
<accession>A0A4Y2T3F1</accession>
<evidence type="ECO:0000313" key="3">
    <source>
        <dbReference type="Proteomes" id="UP000499080"/>
    </source>
</evidence>
<dbReference type="AlphaFoldDB" id="A0A4Y2T3F1"/>
<dbReference type="EMBL" id="BGPR01025849">
    <property type="protein sequence ID" value="GBN95087.1"/>
    <property type="molecule type" value="Genomic_DNA"/>
</dbReference>
<dbReference type="Proteomes" id="UP000499080">
    <property type="component" value="Unassembled WGS sequence"/>
</dbReference>
<evidence type="ECO:0000256" key="1">
    <source>
        <dbReference type="SAM" id="MobiDB-lite"/>
    </source>
</evidence>
<keyword evidence="3" id="KW-1185">Reference proteome</keyword>
<feature type="region of interest" description="Disordered" evidence="1">
    <location>
        <begin position="1"/>
        <end position="82"/>
    </location>
</feature>
<evidence type="ECO:0000313" key="2">
    <source>
        <dbReference type="EMBL" id="GBN95087.1"/>
    </source>
</evidence>